<proteinExistence type="predicted"/>
<accession>C2JVF3</accession>
<name>C2JVF3_LACRM</name>
<dbReference type="AlphaFoldDB" id="C2JVF3"/>
<evidence type="ECO:0000313" key="2">
    <source>
        <dbReference type="Proteomes" id="UP000004525"/>
    </source>
</evidence>
<reference evidence="1" key="1">
    <citation type="submission" date="2009-01" db="EMBL/GenBank/DDBJ databases">
        <authorList>
            <person name="Qin X."/>
            <person name="Bachman B."/>
            <person name="Battles P."/>
            <person name="Bell A."/>
            <person name="Bess C."/>
            <person name="Bickham C."/>
            <person name="Chaboub L."/>
            <person name="Chen D."/>
            <person name="Coyle M."/>
            <person name="Deiros D.R."/>
            <person name="Dinh H."/>
            <person name="Forbes L."/>
            <person name="Fowler G."/>
            <person name="Francisco L."/>
            <person name="Fu Q."/>
            <person name="Gubbala S."/>
            <person name="Hale W."/>
            <person name="Han Y."/>
            <person name="Hemphill L."/>
            <person name="Highlander S.K."/>
            <person name="Hirani K."/>
            <person name="Hogues M."/>
            <person name="Jackson L."/>
            <person name="Jakkamsetti A."/>
            <person name="Javaid M."/>
            <person name="Jiang H."/>
            <person name="Korchina V."/>
            <person name="Kovar C."/>
            <person name="Lara F."/>
            <person name="Lee S."/>
            <person name="Mata R."/>
            <person name="Mathew T."/>
            <person name="Moen C."/>
            <person name="Morales K."/>
            <person name="Munidasa M."/>
            <person name="Nazareth L."/>
            <person name="Ngo R."/>
            <person name="Nguyen L."/>
            <person name="Okwuonu G."/>
            <person name="Ongeri F."/>
            <person name="Patil S."/>
            <person name="Petrosino J."/>
            <person name="Pham C."/>
            <person name="Pham P."/>
            <person name="Pu L.-L."/>
            <person name="Puazo M."/>
            <person name="Raj R."/>
            <person name="Reid J."/>
            <person name="Rouhana J."/>
            <person name="Saada N."/>
            <person name="Shang Y."/>
            <person name="Simmons D."/>
            <person name="Thornton R."/>
            <person name="Warren J."/>
            <person name="Weissenberger G."/>
            <person name="Zhang J."/>
            <person name="Zhang L."/>
            <person name="Zhou C."/>
            <person name="Zhu D."/>
            <person name="Muzny D."/>
            <person name="Worley K."/>
            <person name="Gibbs R."/>
        </authorList>
    </citation>
    <scope>NUCLEOTIDE SEQUENCE [LARGE SCALE GENOMIC DNA]</scope>
    <source>
        <strain evidence="1">LMS2-1</strain>
    </source>
</reference>
<keyword evidence="2" id="KW-1185">Reference proteome</keyword>
<comment type="caution">
    <text evidence="1">The sequence shown here is derived from an EMBL/GenBank/DDBJ whole genome shotgun (WGS) entry which is preliminary data.</text>
</comment>
<dbReference type="HOGENOM" id="CLU_179239_0_0_9"/>
<sequence length="102" mass="11546">MNKIHARLIKVNNFKSQVMAYVFSREVLQMENGIYIVDEKDEVWDIDEASGMYGMFSSKPNIGPNEVAALLSGKALVDLSDGEYIHWIQLTPDAIKTARLQQ</sequence>
<dbReference type="Proteomes" id="UP000004525">
    <property type="component" value="Unassembled WGS sequence"/>
</dbReference>
<evidence type="ECO:0000313" key="1">
    <source>
        <dbReference type="EMBL" id="EEN80922.1"/>
    </source>
</evidence>
<gene>
    <name evidence="1" type="ORF">HMPREF0539_0887</name>
</gene>
<protein>
    <submittedName>
        <fullName evidence="1">Uncharacterized protein</fullName>
    </submittedName>
</protein>
<organism evidence="1 2">
    <name type="scientific">Lacticaseibacillus rhamnosus (strain LMS2-1)</name>
    <dbReference type="NCBI Taxonomy" id="525361"/>
    <lineage>
        <taxon>Bacteria</taxon>
        <taxon>Bacillati</taxon>
        <taxon>Bacillota</taxon>
        <taxon>Bacilli</taxon>
        <taxon>Lactobacillales</taxon>
        <taxon>Lactobacillaceae</taxon>
        <taxon>Lacticaseibacillus</taxon>
    </lineage>
</organism>
<dbReference type="EMBL" id="ACIZ01000041">
    <property type="protein sequence ID" value="EEN80922.1"/>
    <property type="molecule type" value="Genomic_DNA"/>
</dbReference>